<dbReference type="Pfam" id="PF02397">
    <property type="entry name" value="Bac_transf"/>
    <property type="match status" value="1"/>
</dbReference>
<dbReference type="CDD" id="cd06533">
    <property type="entry name" value="Glyco_transf_WecG_TagA"/>
    <property type="match status" value="1"/>
</dbReference>
<proteinExistence type="inferred from homology"/>
<name>A0A1I1X533_9RHOB</name>
<dbReference type="OrthoDB" id="9808602at2"/>
<evidence type="ECO:0000259" key="4">
    <source>
        <dbReference type="Pfam" id="PF02397"/>
    </source>
</evidence>
<reference evidence="5 6" key="1">
    <citation type="submission" date="2016-10" db="EMBL/GenBank/DDBJ databases">
        <authorList>
            <person name="Varghese N."/>
            <person name="Submissions S."/>
        </authorList>
    </citation>
    <scope>NUCLEOTIDE SEQUENCE [LARGE SCALE GENOMIC DNA]</scope>
    <source>
        <strain evidence="6">YIM D21,KCTC 23444,ACCC 10710</strain>
    </source>
</reference>
<evidence type="ECO:0000313" key="5">
    <source>
        <dbReference type="EMBL" id="SFE00783.1"/>
    </source>
</evidence>
<feature type="transmembrane region" description="Helical" evidence="3">
    <location>
        <begin position="281"/>
        <end position="302"/>
    </location>
</feature>
<dbReference type="PANTHER" id="PTHR30576:SF10">
    <property type="entry name" value="SLL5057 PROTEIN"/>
    <property type="match status" value="1"/>
</dbReference>
<dbReference type="EMBL" id="FOMS01000005">
    <property type="protein sequence ID" value="SFE00783.1"/>
    <property type="molecule type" value="Genomic_DNA"/>
</dbReference>
<protein>
    <submittedName>
        <fullName evidence="5">Polymer biosynthesis protein, WecB/TagA/CpsF family</fullName>
    </submittedName>
</protein>
<dbReference type="Proteomes" id="UP000325289">
    <property type="component" value="Unassembled WGS sequence"/>
</dbReference>
<keyword evidence="3" id="KW-0472">Membrane</keyword>
<organism evidence="5 6">
    <name type="scientific">Roseivivax sediminis</name>
    <dbReference type="NCBI Taxonomy" id="936889"/>
    <lineage>
        <taxon>Bacteria</taxon>
        <taxon>Pseudomonadati</taxon>
        <taxon>Pseudomonadota</taxon>
        <taxon>Alphaproteobacteria</taxon>
        <taxon>Rhodobacterales</taxon>
        <taxon>Roseobacteraceae</taxon>
        <taxon>Roseivivax</taxon>
    </lineage>
</organism>
<dbReference type="Pfam" id="PF03808">
    <property type="entry name" value="Glyco_tran_WecG"/>
    <property type="match status" value="1"/>
</dbReference>
<keyword evidence="3" id="KW-1133">Transmembrane helix</keyword>
<evidence type="ECO:0000313" key="6">
    <source>
        <dbReference type="Proteomes" id="UP000325289"/>
    </source>
</evidence>
<keyword evidence="3" id="KW-0812">Transmembrane</keyword>
<dbReference type="GO" id="GO:0016780">
    <property type="term" value="F:phosphotransferase activity, for other substituted phosphate groups"/>
    <property type="evidence" value="ECO:0007669"/>
    <property type="project" value="TreeGrafter"/>
</dbReference>
<evidence type="ECO:0000256" key="2">
    <source>
        <dbReference type="ARBA" id="ARBA00023169"/>
    </source>
</evidence>
<dbReference type="NCBIfam" id="TIGR00696">
    <property type="entry name" value="wecG_tagA_cpsF"/>
    <property type="match status" value="1"/>
</dbReference>
<feature type="domain" description="Bacterial sugar transferase" evidence="4">
    <location>
        <begin position="276"/>
        <end position="463"/>
    </location>
</feature>
<sequence>MSYAYPITAGQPVHPAPTAAAAPAPRALRTLPLFGLDVVSAPAAAVLDRLMQPGARARVAFLNAHCANVAARDAAYHDALATADMVLPDGVGVEIAARLTGDNITENLNGTDFTPKLMARAAARGLSVYLLGGRPGVADAAARRLCLDHPGLRVVGTRDGYEGLADSAAAIAAINAARPDILLVALGVPMQDRWLADNARRLGARITMGVGALFDFLAGRVARAPQIVRRARAEWAWRLAMEPRRMAGRYLVGNATFLARAARAAIAELDRVAATRRALDLTLAGGALLLLLPVALLLAAAIRIDSRGPVLFCQTRIGKDGVPFRLYKFRSMHVDAEARRAALLAQSDRAGVCFKSRNDPRVTRIGRLLRRFSIDELPQILNIVRGEMSIVGPRPALPQEVEAYPARALGRLAVKPGLTGIWQVSGRAEIGFDKMIDMDLAYARSRSVLLDLVLIALTFRAVIGGRGAY</sequence>
<evidence type="ECO:0000256" key="3">
    <source>
        <dbReference type="SAM" id="Phobius"/>
    </source>
</evidence>
<evidence type="ECO:0000256" key="1">
    <source>
        <dbReference type="ARBA" id="ARBA00006464"/>
    </source>
</evidence>
<dbReference type="GO" id="GO:0000271">
    <property type="term" value="P:polysaccharide biosynthetic process"/>
    <property type="evidence" value="ECO:0007669"/>
    <property type="project" value="UniProtKB-KW"/>
</dbReference>
<comment type="similarity">
    <text evidence="1">Belongs to the bacterial sugar transferase family.</text>
</comment>
<dbReference type="RefSeq" id="WP_149755709.1">
    <property type="nucleotide sequence ID" value="NZ_FOMS01000005.1"/>
</dbReference>
<keyword evidence="6" id="KW-1185">Reference proteome</keyword>
<dbReference type="PANTHER" id="PTHR30576">
    <property type="entry name" value="COLANIC BIOSYNTHESIS UDP-GLUCOSE LIPID CARRIER TRANSFERASE"/>
    <property type="match status" value="1"/>
</dbReference>
<dbReference type="InterPro" id="IPR003362">
    <property type="entry name" value="Bact_transf"/>
</dbReference>
<keyword evidence="2" id="KW-0270">Exopolysaccharide synthesis</keyword>
<dbReference type="InterPro" id="IPR004629">
    <property type="entry name" value="WecG_TagA_CpsF"/>
</dbReference>
<gene>
    <name evidence="5" type="ORF">SAMN04515678_105180</name>
</gene>
<dbReference type="AlphaFoldDB" id="A0A1I1X533"/>
<accession>A0A1I1X533</accession>